<dbReference type="EMBL" id="JAFEUM010000001">
    <property type="protein sequence ID" value="MBM7034834.1"/>
    <property type="molecule type" value="Genomic_DNA"/>
</dbReference>
<dbReference type="RefSeq" id="WP_205156496.1">
    <property type="nucleotide sequence ID" value="NZ_JAFEUM010000001.1"/>
</dbReference>
<comment type="caution">
    <text evidence="1">The sequence shown here is derived from an EMBL/GenBank/DDBJ whole genome shotgun (WGS) entry which is preliminary data.</text>
</comment>
<sequence>MEKISLAQAKKLALLSQKLPARTVNGNGYQETKNAFEQLGYLQIDTISVVQRAHHHVLWSRNPNYQLTHLDQMVNQGFAFEYWSHAASYLPMRDFRFTLPRKHALKTDMQRHWFVKDHSLMKHALERIETEGPLMAKDFEGTSKKLGVWGSKPTKQALENLYMQGDLMIRERRNFHKVYDLTERVLPTHVDCSMPTDEEYCRYLIKGFIRAHGFGNAAEMSYLLKGIKSQIARLLQEMCEDKELVALAIESSVYYTTPETLALIDQRLNRRRAAILSPFDNLLIQRSRAINLFGFDYKLECYFPEAKREFGYFCLPILWQGELVARVDCKADKKSGQLVVHSLHKEHKLAHREEFDHDLRDELERFAQFNGVRVN</sequence>
<gene>
    <name evidence="1" type="ORF">JQC93_00335</name>
</gene>
<evidence type="ECO:0000313" key="2">
    <source>
        <dbReference type="Proteomes" id="UP000809621"/>
    </source>
</evidence>
<organism evidence="1 2">
    <name type="scientific">Vibrio ulleungensis</name>
    <dbReference type="NCBI Taxonomy" id="2807619"/>
    <lineage>
        <taxon>Bacteria</taxon>
        <taxon>Pseudomonadati</taxon>
        <taxon>Pseudomonadota</taxon>
        <taxon>Gammaproteobacteria</taxon>
        <taxon>Vibrionales</taxon>
        <taxon>Vibrionaceae</taxon>
        <taxon>Vibrio</taxon>
    </lineage>
</organism>
<evidence type="ECO:0000313" key="1">
    <source>
        <dbReference type="EMBL" id="MBM7034834.1"/>
    </source>
</evidence>
<proteinExistence type="predicted"/>
<dbReference type="Proteomes" id="UP000809621">
    <property type="component" value="Unassembled WGS sequence"/>
</dbReference>
<dbReference type="PANTHER" id="PTHR30528:SF0">
    <property type="entry name" value="CYTOPLASMIC PROTEIN"/>
    <property type="match status" value="1"/>
</dbReference>
<dbReference type="Pfam" id="PF06224">
    <property type="entry name" value="AlkZ-like"/>
    <property type="match status" value="1"/>
</dbReference>
<dbReference type="InterPro" id="IPR009351">
    <property type="entry name" value="AlkZ-like"/>
</dbReference>
<dbReference type="PANTHER" id="PTHR30528">
    <property type="entry name" value="CYTOPLASMIC PROTEIN"/>
    <property type="match status" value="1"/>
</dbReference>
<reference evidence="1 2" key="1">
    <citation type="submission" date="2021-02" db="EMBL/GenBank/DDBJ databases">
        <authorList>
            <person name="Park J.-S."/>
        </authorList>
    </citation>
    <scope>NUCLEOTIDE SEQUENCE [LARGE SCALE GENOMIC DNA]</scope>
    <source>
        <strain evidence="1 2">188UL20-2</strain>
    </source>
</reference>
<protein>
    <submittedName>
        <fullName evidence="1">YcaQ family DNA glycosylase</fullName>
    </submittedName>
</protein>
<name>A0ABS2HCT8_9VIBR</name>
<keyword evidence="2" id="KW-1185">Reference proteome</keyword>
<accession>A0ABS2HCT8</accession>